<protein>
    <submittedName>
        <fullName evidence="2">Uncharacterized protein</fullName>
    </submittedName>
</protein>
<dbReference type="AlphaFoldDB" id="S3BS63"/>
<dbReference type="eggNOG" id="ENOG502SE6U">
    <property type="taxonomic scope" value="Eukaryota"/>
</dbReference>
<feature type="region of interest" description="Disordered" evidence="1">
    <location>
        <begin position="79"/>
        <end position="255"/>
    </location>
</feature>
<dbReference type="OrthoDB" id="3827557at2759"/>
<sequence>MASGGFMSSSSMGENKYWITGKDIHKKIITSMIQVFLGPEATVRSYTNNGEDGFLISTPGDCLTDEQIDEICKQSKQMWERQAADRRPSAGGLTTGLKRPLHKPVVISRARPRSSSSNTGGNQNRRPLGHRGSFHSTSLQQPQQRSRHSYGHISGSGQQYTQPQAPRQYPSQGQNHFDQHQPSHYAQQSYSSYDAPREAGDERYSPYHQGHRRQQRSFSGSQNDYPFDAPWGELPTPIGPPSSTQANERRESIQS</sequence>
<dbReference type="HOGENOM" id="CLU_1050416_0_0_1"/>
<accession>S3BS63</accession>
<organism evidence="2 3">
    <name type="scientific">Ophiostoma piceae (strain UAMH 11346)</name>
    <name type="common">Sap stain fungus</name>
    <dbReference type="NCBI Taxonomy" id="1262450"/>
    <lineage>
        <taxon>Eukaryota</taxon>
        <taxon>Fungi</taxon>
        <taxon>Dikarya</taxon>
        <taxon>Ascomycota</taxon>
        <taxon>Pezizomycotina</taxon>
        <taxon>Sordariomycetes</taxon>
        <taxon>Sordariomycetidae</taxon>
        <taxon>Ophiostomatales</taxon>
        <taxon>Ophiostomataceae</taxon>
        <taxon>Ophiostoma</taxon>
    </lineage>
</organism>
<dbReference type="PANTHER" id="PTHR39609:SF2">
    <property type="entry name" value="TRANSCRIPTION FACTOR RFEG"/>
    <property type="match status" value="1"/>
</dbReference>
<feature type="compositionally biased region" description="Polar residues" evidence="1">
    <location>
        <begin position="155"/>
        <end position="192"/>
    </location>
</feature>
<feature type="compositionally biased region" description="Polar residues" evidence="1">
    <location>
        <begin position="134"/>
        <end position="144"/>
    </location>
</feature>
<dbReference type="Proteomes" id="UP000016923">
    <property type="component" value="Unassembled WGS sequence"/>
</dbReference>
<gene>
    <name evidence="2" type="ORF">F503_06112</name>
</gene>
<dbReference type="EMBL" id="KE148184">
    <property type="protein sequence ID" value="EPE02196.1"/>
    <property type="molecule type" value="Genomic_DNA"/>
</dbReference>
<dbReference type="PANTHER" id="PTHR39609">
    <property type="entry name" value="RFEG-RELATED"/>
    <property type="match status" value="1"/>
</dbReference>
<proteinExistence type="predicted"/>
<name>S3BS63_OPHP1</name>
<keyword evidence="3" id="KW-1185">Reference proteome</keyword>
<feature type="compositionally biased region" description="Basic and acidic residues" evidence="1">
    <location>
        <begin position="195"/>
        <end position="205"/>
    </location>
</feature>
<feature type="compositionally biased region" description="Basic and acidic residues" evidence="1">
    <location>
        <begin position="79"/>
        <end position="88"/>
    </location>
</feature>
<evidence type="ECO:0000256" key="1">
    <source>
        <dbReference type="SAM" id="MobiDB-lite"/>
    </source>
</evidence>
<evidence type="ECO:0000313" key="2">
    <source>
        <dbReference type="EMBL" id="EPE02196.1"/>
    </source>
</evidence>
<evidence type="ECO:0000313" key="3">
    <source>
        <dbReference type="Proteomes" id="UP000016923"/>
    </source>
</evidence>
<dbReference type="STRING" id="1262450.S3BS63"/>
<feature type="compositionally biased region" description="Polar residues" evidence="1">
    <location>
        <begin position="113"/>
        <end position="125"/>
    </location>
</feature>
<reference evidence="2 3" key="1">
    <citation type="journal article" date="2013" name="BMC Genomics">
        <title>The genome and transcriptome of the pine saprophyte Ophiostoma piceae, and a comparison with the bark beetle-associated pine pathogen Grosmannia clavigera.</title>
        <authorList>
            <person name="Haridas S."/>
            <person name="Wang Y."/>
            <person name="Lim L."/>
            <person name="Massoumi Alamouti S."/>
            <person name="Jackman S."/>
            <person name="Docking R."/>
            <person name="Robertson G."/>
            <person name="Birol I."/>
            <person name="Bohlmann J."/>
            <person name="Breuil C."/>
        </authorList>
    </citation>
    <scope>NUCLEOTIDE SEQUENCE [LARGE SCALE GENOMIC DNA]</scope>
    <source>
        <strain evidence="2 3">UAMH 11346</strain>
    </source>
</reference>
<dbReference type="VEuPathDB" id="FungiDB:F503_06112"/>